<dbReference type="RefSeq" id="WP_053939848.1">
    <property type="nucleotide sequence ID" value="NZ_LAQT01000038.1"/>
</dbReference>
<dbReference type="SMART" id="SM00347">
    <property type="entry name" value="HTH_MARR"/>
    <property type="match status" value="1"/>
</dbReference>
<dbReference type="AlphaFoldDB" id="A0A0N0GKP5"/>
<accession>A0A0N0GKP5</accession>
<dbReference type="PANTHER" id="PTHR33164">
    <property type="entry name" value="TRANSCRIPTIONAL REGULATOR, MARR FAMILY"/>
    <property type="match status" value="1"/>
</dbReference>
<keyword evidence="6" id="KW-1185">Reference proteome</keyword>
<feature type="domain" description="HTH marR-type" evidence="4">
    <location>
        <begin position="23"/>
        <end position="157"/>
    </location>
</feature>
<dbReference type="EMBL" id="LAQT01000038">
    <property type="protein sequence ID" value="KPC49116.1"/>
    <property type="molecule type" value="Genomic_DNA"/>
</dbReference>
<comment type="caution">
    <text evidence="5">The sequence shown here is derived from an EMBL/GenBank/DDBJ whole genome shotgun (WGS) entry which is preliminary data.</text>
</comment>
<dbReference type="InterPro" id="IPR023187">
    <property type="entry name" value="Tscrpt_reg_MarR-type_CS"/>
</dbReference>
<keyword evidence="1" id="KW-0805">Transcription regulation</keyword>
<sequence length="170" mass="19444">MVIDYQERIRRFCALNPHAPQTEILLSRTLFRAASLLQQRINEALAPCDMNLAQYLAMTMLLVDDGAPSNPSDVSLLLDMTRTQVTRLMDGLEQQGWISREMDHDDRRRMKLALTETGRAQLKRAAPLVHEMYRQAWQPFEGDDQHQIAAHLGQFYEGLQPPKASRAVAE</sequence>
<evidence type="ECO:0000256" key="3">
    <source>
        <dbReference type="ARBA" id="ARBA00023163"/>
    </source>
</evidence>
<evidence type="ECO:0000256" key="2">
    <source>
        <dbReference type="ARBA" id="ARBA00023125"/>
    </source>
</evidence>
<dbReference type="PROSITE" id="PS01117">
    <property type="entry name" value="HTH_MARR_1"/>
    <property type="match status" value="1"/>
</dbReference>
<dbReference type="PANTHER" id="PTHR33164:SF43">
    <property type="entry name" value="HTH-TYPE TRANSCRIPTIONAL REPRESSOR YETL"/>
    <property type="match status" value="1"/>
</dbReference>
<dbReference type="Proteomes" id="UP000037939">
    <property type="component" value="Unassembled WGS sequence"/>
</dbReference>
<dbReference type="InterPro" id="IPR000835">
    <property type="entry name" value="HTH_MarR-typ"/>
</dbReference>
<name>A0A0N0GKP5_9NEIS</name>
<keyword evidence="2" id="KW-0238">DNA-binding</keyword>
<evidence type="ECO:0000313" key="6">
    <source>
        <dbReference type="Proteomes" id="UP000037939"/>
    </source>
</evidence>
<dbReference type="GO" id="GO:0006950">
    <property type="term" value="P:response to stress"/>
    <property type="evidence" value="ECO:0007669"/>
    <property type="project" value="TreeGrafter"/>
</dbReference>
<dbReference type="GO" id="GO:0003700">
    <property type="term" value="F:DNA-binding transcription factor activity"/>
    <property type="evidence" value="ECO:0007669"/>
    <property type="project" value="InterPro"/>
</dbReference>
<dbReference type="SUPFAM" id="SSF46785">
    <property type="entry name" value="Winged helix' DNA-binding domain"/>
    <property type="match status" value="1"/>
</dbReference>
<proteinExistence type="predicted"/>
<evidence type="ECO:0000313" key="5">
    <source>
        <dbReference type="EMBL" id="KPC49116.1"/>
    </source>
</evidence>
<dbReference type="Gene3D" id="1.10.10.10">
    <property type="entry name" value="Winged helix-like DNA-binding domain superfamily/Winged helix DNA-binding domain"/>
    <property type="match status" value="1"/>
</dbReference>
<gene>
    <name evidence="5" type="primary">mprA_2</name>
    <name evidence="5" type="ORF">WG78_21390</name>
</gene>
<dbReference type="OrthoDB" id="5947517at2"/>
<evidence type="ECO:0000259" key="4">
    <source>
        <dbReference type="PROSITE" id="PS50995"/>
    </source>
</evidence>
<dbReference type="InterPro" id="IPR036388">
    <property type="entry name" value="WH-like_DNA-bd_sf"/>
</dbReference>
<dbReference type="STRING" id="857265.WG78_21390"/>
<reference evidence="5 6" key="1">
    <citation type="submission" date="2015-07" db="EMBL/GenBank/DDBJ databases">
        <title>Draft genome sequence of the Amantichitinum ursilacus IGB-41, a new chitin-degrading bacterium.</title>
        <authorList>
            <person name="Kirstahler P."/>
            <person name="Guenther M."/>
            <person name="Grumaz C."/>
            <person name="Rupp S."/>
            <person name="Zibek S."/>
            <person name="Sohn K."/>
        </authorList>
    </citation>
    <scope>NUCLEOTIDE SEQUENCE [LARGE SCALE GENOMIC DNA]</scope>
    <source>
        <strain evidence="5 6">IGB-41</strain>
    </source>
</reference>
<dbReference type="Pfam" id="PF12802">
    <property type="entry name" value="MarR_2"/>
    <property type="match status" value="1"/>
</dbReference>
<organism evidence="5 6">
    <name type="scientific">Amantichitinum ursilacus</name>
    <dbReference type="NCBI Taxonomy" id="857265"/>
    <lineage>
        <taxon>Bacteria</taxon>
        <taxon>Pseudomonadati</taxon>
        <taxon>Pseudomonadota</taxon>
        <taxon>Betaproteobacteria</taxon>
        <taxon>Neisseriales</taxon>
        <taxon>Chitinibacteraceae</taxon>
        <taxon>Amantichitinum</taxon>
    </lineage>
</organism>
<dbReference type="InterPro" id="IPR039422">
    <property type="entry name" value="MarR/SlyA-like"/>
</dbReference>
<dbReference type="PRINTS" id="PR00598">
    <property type="entry name" value="HTHMARR"/>
</dbReference>
<dbReference type="InterPro" id="IPR036390">
    <property type="entry name" value="WH_DNA-bd_sf"/>
</dbReference>
<keyword evidence="3" id="KW-0804">Transcription</keyword>
<protein>
    <submittedName>
        <fullName evidence="5">Transcriptional repressor MprA</fullName>
    </submittedName>
</protein>
<dbReference type="PROSITE" id="PS50995">
    <property type="entry name" value="HTH_MARR_2"/>
    <property type="match status" value="1"/>
</dbReference>
<evidence type="ECO:0000256" key="1">
    <source>
        <dbReference type="ARBA" id="ARBA00023015"/>
    </source>
</evidence>
<dbReference type="GO" id="GO:0003677">
    <property type="term" value="F:DNA binding"/>
    <property type="evidence" value="ECO:0007669"/>
    <property type="project" value="UniProtKB-KW"/>
</dbReference>